<evidence type="ECO:0000256" key="8">
    <source>
        <dbReference type="ARBA" id="ARBA00022737"/>
    </source>
</evidence>
<feature type="binding site" evidence="15">
    <location>
        <position position="734"/>
    </location>
    <ligand>
        <name>ATP</name>
        <dbReference type="ChEBI" id="CHEBI:30616"/>
    </ligand>
</feature>
<dbReference type="InterPro" id="IPR001245">
    <property type="entry name" value="Ser-Thr/Tyr_kinase_cat_dom"/>
</dbReference>
<comment type="subcellular location">
    <subcellularLocation>
        <location evidence="1">Cell membrane</location>
        <topology evidence="1">Single-pass membrane protein</topology>
    </subcellularLocation>
    <subcellularLocation>
        <location evidence="2">Membrane</location>
        <topology evidence="2">Single-pass type I membrane protein</topology>
    </subcellularLocation>
</comment>
<evidence type="ECO:0000256" key="17">
    <source>
        <dbReference type="SAM" id="SignalP"/>
    </source>
</evidence>
<evidence type="ECO:0000256" key="15">
    <source>
        <dbReference type="PROSITE-ProRule" id="PRU10141"/>
    </source>
</evidence>
<name>A0A0D9XRA4_9ORYZ</name>
<feature type="transmembrane region" description="Helical" evidence="16">
    <location>
        <begin position="645"/>
        <end position="668"/>
    </location>
</feature>
<evidence type="ECO:0000256" key="7">
    <source>
        <dbReference type="ARBA" id="ARBA00022729"/>
    </source>
</evidence>
<dbReference type="Pfam" id="PF00560">
    <property type="entry name" value="LRR_1"/>
    <property type="match status" value="4"/>
</dbReference>
<evidence type="ECO:0000256" key="10">
    <source>
        <dbReference type="ARBA" id="ARBA00022840"/>
    </source>
</evidence>
<dbReference type="Gramene" id="LPERR11G08590.1">
    <property type="protein sequence ID" value="LPERR11G08590.1"/>
    <property type="gene ID" value="LPERR11G08590"/>
</dbReference>
<evidence type="ECO:0000256" key="3">
    <source>
        <dbReference type="ARBA" id="ARBA00009592"/>
    </source>
</evidence>
<dbReference type="SUPFAM" id="SSF56112">
    <property type="entry name" value="Protein kinase-like (PK-like)"/>
    <property type="match status" value="1"/>
</dbReference>
<keyword evidence="8" id="KW-0677">Repeat</keyword>
<dbReference type="Pfam" id="PF08263">
    <property type="entry name" value="LRRNT_2"/>
    <property type="match status" value="1"/>
</dbReference>
<organism evidence="19 20">
    <name type="scientific">Leersia perrieri</name>
    <dbReference type="NCBI Taxonomy" id="77586"/>
    <lineage>
        <taxon>Eukaryota</taxon>
        <taxon>Viridiplantae</taxon>
        <taxon>Streptophyta</taxon>
        <taxon>Embryophyta</taxon>
        <taxon>Tracheophyta</taxon>
        <taxon>Spermatophyta</taxon>
        <taxon>Magnoliopsida</taxon>
        <taxon>Liliopsida</taxon>
        <taxon>Poales</taxon>
        <taxon>Poaceae</taxon>
        <taxon>BOP clade</taxon>
        <taxon>Oryzoideae</taxon>
        <taxon>Oryzeae</taxon>
        <taxon>Oryzinae</taxon>
        <taxon>Leersia</taxon>
    </lineage>
</organism>
<dbReference type="InterPro" id="IPR013210">
    <property type="entry name" value="LRR_N_plant-typ"/>
</dbReference>
<evidence type="ECO:0000313" key="19">
    <source>
        <dbReference type="EnsemblPlants" id="LPERR11G08590.1"/>
    </source>
</evidence>
<feature type="chain" id="PRO_5002350199" description="Protein kinase domain-containing protein" evidence="17">
    <location>
        <begin position="33"/>
        <end position="794"/>
    </location>
</feature>
<dbReference type="eggNOG" id="ENOG502QPYS">
    <property type="taxonomic scope" value="Eukaryota"/>
</dbReference>
<evidence type="ECO:0000256" key="12">
    <source>
        <dbReference type="ARBA" id="ARBA00023136"/>
    </source>
</evidence>
<dbReference type="InterPro" id="IPR055414">
    <property type="entry name" value="LRR_R13L4/SHOC2-like"/>
</dbReference>
<dbReference type="InterPro" id="IPR000719">
    <property type="entry name" value="Prot_kinase_dom"/>
</dbReference>
<dbReference type="InterPro" id="IPR001611">
    <property type="entry name" value="Leu-rich_rpt"/>
</dbReference>
<dbReference type="InterPro" id="IPR011009">
    <property type="entry name" value="Kinase-like_dom_sf"/>
</dbReference>
<keyword evidence="7 17" id="KW-0732">Signal</keyword>
<evidence type="ECO:0000256" key="4">
    <source>
        <dbReference type="ARBA" id="ARBA00022475"/>
    </source>
</evidence>
<evidence type="ECO:0000256" key="16">
    <source>
        <dbReference type="SAM" id="Phobius"/>
    </source>
</evidence>
<feature type="domain" description="Protein kinase" evidence="18">
    <location>
        <begin position="703"/>
        <end position="794"/>
    </location>
</feature>
<protein>
    <recommendedName>
        <fullName evidence="18">Protein kinase domain-containing protein</fullName>
    </recommendedName>
</protein>
<keyword evidence="11 16" id="KW-1133">Transmembrane helix</keyword>
<dbReference type="GO" id="GO:0005886">
    <property type="term" value="C:plasma membrane"/>
    <property type="evidence" value="ECO:0007669"/>
    <property type="project" value="UniProtKB-SubCell"/>
</dbReference>
<dbReference type="AlphaFoldDB" id="A0A0D9XRA4"/>
<reference evidence="19 20" key="1">
    <citation type="submission" date="2012-08" db="EMBL/GenBank/DDBJ databases">
        <title>Oryza genome evolution.</title>
        <authorList>
            <person name="Wing R.A."/>
        </authorList>
    </citation>
    <scope>NUCLEOTIDE SEQUENCE</scope>
</reference>
<dbReference type="InterPro" id="IPR032675">
    <property type="entry name" value="LRR_dom_sf"/>
</dbReference>
<dbReference type="Pfam" id="PF07714">
    <property type="entry name" value="PK_Tyr_Ser-Thr"/>
    <property type="match status" value="1"/>
</dbReference>
<dbReference type="Gene3D" id="3.80.10.10">
    <property type="entry name" value="Ribonuclease Inhibitor"/>
    <property type="match status" value="4"/>
</dbReference>
<dbReference type="EnsemblPlants" id="LPERR11G08590.1">
    <property type="protein sequence ID" value="LPERR11G08590.1"/>
    <property type="gene ID" value="LPERR11G08590"/>
</dbReference>
<dbReference type="Pfam" id="PF23598">
    <property type="entry name" value="LRR_14"/>
    <property type="match status" value="1"/>
</dbReference>
<keyword evidence="12 16" id="KW-0472">Membrane</keyword>
<dbReference type="Gene3D" id="3.30.200.20">
    <property type="entry name" value="Phosphorylase Kinase, domain 1"/>
    <property type="match status" value="1"/>
</dbReference>
<dbReference type="PROSITE" id="PS00107">
    <property type="entry name" value="PROTEIN_KINASE_ATP"/>
    <property type="match status" value="1"/>
</dbReference>
<reference evidence="20" key="2">
    <citation type="submission" date="2013-12" db="EMBL/GenBank/DDBJ databases">
        <authorList>
            <person name="Yu Y."/>
            <person name="Lee S."/>
            <person name="de Baynast K."/>
            <person name="Wissotski M."/>
            <person name="Liu L."/>
            <person name="Talag J."/>
            <person name="Goicoechea J."/>
            <person name="Angelova A."/>
            <person name="Jetty R."/>
            <person name="Kudrna D."/>
            <person name="Golser W."/>
            <person name="Rivera L."/>
            <person name="Zhang J."/>
            <person name="Wing R."/>
        </authorList>
    </citation>
    <scope>NUCLEOTIDE SEQUENCE</scope>
</reference>
<dbReference type="PANTHER" id="PTHR27008">
    <property type="entry name" value="OS04G0122200 PROTEIN"/>
    <property type="match status" value="1"/>
</dbReference>
<keyword evidence="10 15" id="KW-0067">ATP-binding</keyword>
<dbReference type="SUPFAM" id="SSF52058">
    <property type="entry name" value="L domain-like"/>
    <property type="match status" value="2"/>
</dbReference>
<dbReference type="SMART" id="SM00369">
    <property type="entry name" value="LRR_TYP"/>
    <property type="match status" value="5"/>
</dbReference>
<evidence type="ECO:0000256" key="11">
    <source>
        <dbReference type="ARBA" id="ARBA00022989"/>
    </source>
</evidence>
<evidence type="ECO:0000259" key="18">
    <source>
        <dbReference type="PROSITE" id="PS50011"/>
    </source>
</evidence>
<keyword evidence="14" id="KW-0325">Glycoprotein</keyword>
<reference evidence="19" key="3">
    <citation type="submission" date="2015-04" db="UniProtKB">
        <authorList>
            <consortium name="EnsemblPlants"/>
        </authorList>
    </citation>
    <scope>IDENTIFICATION</scope>
</reference>
<feature type="signal peptide" evidence="17">
    <location>
        <begin position="1"/>
        <end position="32"/>
    </location>
</feature>
<dbReference type="InterPro" id="IPR003591">
    <property type="entry name" value="Leu-rich_rpt_typical-subtyp"/>
</dbReference>
<evidence type="ECO:0000256" key="14">
    <source>
        <dbReference type="ARBA" id="ARBA00023180"/>
    </source>
</evidence>
<dbReference type="InterPro" id="IPR017441">
    <property type="entry name" value="Protein_kinase_ATP_BS"/>
</dbReference>
<keyword evidence="9 15" id="KW-0547">Nucleotide-binding</keyword>
<dbReference type="Proteomes" id="UP000032180">
    <property type="component" value="Chromosome 11"/>
</dbReference>
<proteinExistence type="inferred from homology"/>
<keyword evidence="5" id="KW-0433">Leucine-rich repeat</keyword>
<dbReference type="InterPro" id="IPR051809">
    <property type="entry name" value="Plant_receptor-like_S/T_kinase"/>
</dbReference>
<dbReference type="FunFam" id="3.80.10.10:FF:000213">
    <property type="entry name" value="Tyrosine-sulfated glycopeptide receptor 1"/>
    <property type="match status" value="1"/>
</dbReference>
<dbReference type="PROSITE" id="PS50011">
    <property type="entry name" value="PROTEIN_KINASE_DOM"/>
    <property type="match status" value="1"/>
</dbReference>
<sequence>MVYYPCSWKVKILSLLAHILLLTSSSLFTVNANDDLSVLLSFKSSITNDPRKALSSWDVAGNGSSTPEAYYCQWNGVACNNRRHPGHVTAIRLRDSGLTGTISPQLGNLTRLQILDLSNNNLIGKIPSNLGSCTKLVIMNLSMNYLNGSIPDDLGHLSKLNIFNIRHNNITGNIPMSLSNLTRLTDLTMENNNLQGLIPSWFGNLTMLKAIDLAINSFGGHIPGYLGKLTELAILMMQGNRLEGLLPQSIFNISSIEHLDIGMNLSGSLILDIGFKLPKLKFLSTFMNHFDGPIPSSLSNSSALEYLIMHENRYHGLIPRDIGVHGNLKLFSVGHNELQATKPTDWDFLTSLTNCSNLGSLNLYENNLVGVMPATFANLSQELVWLRLHRNQISGTIPDGLAVFQKLTEFTLHDNLFTGTLPLDIDRLSNLVPLDLSHNRFEGPIPESLEATMVAADMANHGTVTEDNDMVVGTVISPMIMTDDADPSMMLGVAAAPSMATVVLSMSTVATTSEFVGCVSKNRSRECKPFPLSKKLCFLYFQGNLLQGQIPKGLNTLVVLENLDLSSNNFTGPIPEFLGNIWSLNYLNLSFNNLSGPVPKTGIFRNVMISTLQGNSMLCGGLPLLQLPSCPSIDSHQAVQHRLRILIFCIIGTSIFLFGCAITAYCYIKTRGKPYVHTQRHRFLSQNHERISYADLHAATQSFSPANLIGSGSFGNVYIGTLIMDDDLATVAIKVLDLGRQGASRSFFTECDALRRIRHRKLVKVITVCSSLDHNGEEFKALVLEFICNGSLDE</sequence>
<evidence type="ECO:0000256" key="5">
    <source>
        <dbReference type="ARBA" id="ARBA00022614"/>
    </source>
</evidence>
<keyword evidence="4" id="KW-1003">Cell membrane</keyword>
<evidence type="ECO:0000256" key="9">
    <source>
        <dbReference type="ARBA" id="ARBA00022741"/>
    </source>
</evidence>
<accession>A0A0D9XRA4</accession>
<evidence type="ECO:0000256" key="2">
    <source>
        <dbReference type="ARBA" id="ARBA00004479"/>
    </source>
</evidence>
<evidence type="ECO:0000256" key="6">
    <source>
        <dbReference type="ARBA" id="ARBA00022692"/>
    </source>
</evidence>
<evidence type="ECO:0000256" key="13">
    <source>
        <dbReference type="ARBA" id="ARBA00023170"/>
    </source>
</evidence>
<keyword evidence="6 16" id="KW-0812">Transmembrane</keyword>
<evidence type="ECO:0000313" key="20">
    <source>
        <dbReference type="Proteomes" id="UP000032180"/>
    </source>
</evidence>
<evidence type="ECO:0000256" key="1">
    <source>
        <dbReference type="ARBA" id="ARBA00004162"/>
    </source>
</evidence>
<keyword evidence="20" id="KW-1185">Reference proteome</keyword>
<dbReference type="GO" id="GO:0004674">
    <property type="term" value="F:protein serine/threonine kinase activity"/>
    <property type="evidence" value="ECO:0007669"/>
    <property type="project" value="UniProtKB-EC"/>
</dbReference>
<dbReference type="FunFam" id="3.80.10.10:FF:000101">
    <property type="entry name" value="LRR receptor-like serine/threonine-protein kinase ERECTA"/>
    <property type="match status" value="1"/>
</dbReference>
<dbReference type="STRING" id="77586.A0A0D9XRA4"/>
<keyword evidence="13" id="KW-0675">Receptor</keyword>
<comment type="similarity">
    <text evidence="3">Belongs to the RLP family.</text>
</comment>
<dbReference type="FunFam" id="3.30.200.20:FF:000432">
    <property type="entry name" value="LRR receptor-like serine/threonine-protein kinase EFR"/>
    <property type="match status" value="1"/>
</dbReference>
<dbReference type="GO" id="GO:0005524">
    <property type="term" value="F:ATP binding"/>
    <property type="evidence" value="ECO:0007669"/>
    <property type="project" value="UniProtKB-UniRule"/>
</dbReference>
<dbReference type="PANTHER" id="PTHR27008:SF222">
    <property type="entry name" value="OS08G0248100 PROTEIN"/>
    <property type="match status" value="1"/>
</dbReference>
<dbReference type="HOGENOM" id="CLU_000288_22_0_1"/>